<name>A0A4Q1DAU5_9BACT</name>
<dbReference type="AlphaFoldDB" id="A0A4Q1DAU5"/>
<accession>A0A4Q1DAU5</accession>
<dbReference type="EMBL" id="SDHZ01000001">
    <property type="protein sequence ID" value="RXK85609.1"/>
    <property type="molecule type" value="Genomic_DNA"/>
</dbReference>
<evidence type="ECO:0000313" key="2">
    <source>
        <dbReference type="EMBL" id="RXK85609.1"/>
    </source>
</evidence>
<evidence type="ECO:0008006" key="4">
    <source>
        <dbReference type="Google" id="ProtNLM"/>
    </source>
</evidence>
<feature type="signal peptide" evidence="1">
    <location>
        <begin position="1"/>
        <end position="21"/>
    </location>
</feature>
<dbReference type="RefSeq" id="WP_129001362.1">
    <property type="nucleotide sequence ID" value="NZ_SDHZ01000001.1"/>
</dbReference>
<proteinExistence type="predicted"/>
<reference evidence="2 3" key="1">
    <citation type="submission" date="2019-01" db="EMBL/GenBank/DDBJ databases">
        <title>Filimonas sp. strain TTM-71.</title>
        <authorList>
            <person name="Chen W.-M."/>
        </authorList>
    </citation>
    <scope>NUCLEOTIDE SEQUENCE [LARGE SCALE GENOMIC DNA]</scope>
    <source>
        <strain evidence="2 3">TTM-71</strain>
    </source>
</reference>
<keyword evidence="1" id="KW-0732">Signal</keyword>
<gene>
    <name evidence="2" type="ORF">ESB13_02000</name>
</gene>
<evidence type="ECO:0000256" key="1">
    <source>
        <dbReference type="SAM" id="SignalP"/>
    </source>
</evidence>
<sequence>MKRKLLTLAAVLIAGIGVSQAQIQKGNVLVGGNLSNLSLGLNSGSPFSFNLTPKAAWFVRDNMALGAYVNFGLETYKGKGGSDVSYGVGALGRYYANDASINLLKHSRFFLEANVGIEGENYVGSGSTNGLGIGFGPGIAYFITPNIGLETLLKYNGIVGFGDRVTSHALNLNIGFQIYLPSSRIKSTIDRER</sequence>
<organism evidence="2 3">
    <name type="scientific">Filimonas effusa</name>
    <dbReference type="NCBI Taxonomy" id="2508721"/>
    <lineage>
        <taxon>Bacteria</taxon>
        <taxon>Pseudomonadati</taxon>
        <taxon>Bacteroidota</taxon>
        <taxon>Chitinophagia</taxon>
        <taxon>Chitinophagales</taxon>
        <taxon>Chitinophagaceae</taxon>
        <taxon>Filimonas</taxon>
    </lineage>
</organism>
<dbReference type="OrthoDB" id="945117at2"/>
<comment type="caution">
    <text evidence="2">The sequence shown here is derived from an EMBL/GenBank/DDBJ whole genome shotgun (WGS) entry which is preliminary data.</text>
</comment>
<feature type="chain" id="PRO_5020928634" description="Outer membrane protein beta-barrel domain-containing protein" evidence="1">
    <location>
        <begin position="22"/>
        <end position="193"/>
    </location>
</feature>
<keyword evidence="3" id="KW-1185">Reference proteome</keyword>
<dbReference type="Proteomes" id="UP000290545">
    <property type="component" value="Unassembled WGS sequence"/>
</dbReference>
<evidence type="ECO:0000313" key="3">
    <source>
        <dbReference type="Proteomes" id="UP000290545"/>
    </source>
</evidence>
<protein>
    <recommendedName>
        <fullName evidence="4">Outer membrane protein beta-barrel domain-containing protein</fullName>
    </recommendedName>
</protein>